<reference evidence="2" key="1">
    <citation type="journal article" date="2014" name="Int. J. Syst. Evol. Microbiol.">
        <title>Complete genome sequence of Corynebacterium casei LMG S-19264T (=DSM 44701T), isolated from a smear-ripened cheese.</title>
        <authorList>
            <consortium name="US DOE Joint Genome Institute (JGI-PGF)"/>
            <person name="Walter F."/>
            <person name="Albersmeier A."/>
            <person name="Kalinowski J."/>
            <person name="Ruckert C."/>
        </authorList>
    </citation>
    <scope>NUCLEOTIDE SEQUENCE</scope>
    <source>
        <strain evidence="2">CGMCC 1.12408</strain>
    </source>
</reference>
<reference evidence="2" key="2">
    <citation type="submission" date="2020-09" db="EMBL/GenBank/DDBJ databases">
        <authorList>
            <person name="Sun Q."/>
            <person name="Zhou Y."/>
        </authorList>
    </citation>
    <scope>NUCLEOTIDE SEQUENCE</scope>
    <source>
        <strain evidence="2">CGMCC 1.12408</strain>
    </source>
</reference>
<dbReference type="Proteomes" id="UP000613512">
    <property type="component" value="Unassembled WGS sequence"/>
</dbReference>
<accession>A0A916WBX7</accession>
<gene>
    <name evidence="2" type="ORF">GCM10008025_29260</name>
</gene>
<dbReference type="InterPro" id="IPR025555">
    <property type="entry name" value="YppG"/>
</dbReference>
<feature type="compositionally biased region" description="Polar residues" evidence="1">
    <location>
        <begin position="1"/>
        <end position="11"/>
    </location>
</feature>
<protein>
    <recommendedName>
        <fullName evidence="4">YppG-like protein</fullName>
    </recommendedName>
</protein>
<dbReference type="EMBL" id="BMEY01000017">
    <property type="protein sequence ID" value="GGA84298.1"/>
    <property type="molecule type" value="Genomic_DNA"/>
</dbReference>
<dbReference type="RefSeq" id="WP_188385419.1">
    <property type="nucleotide sequence ID" value="NZ_BMEY01000017.1"/>
</dbReference>
<evidence type="ECO:0000256" key="1">
    <source>
        <dbReference type="SAM" id="MobiDB-lite"/>
    </source>
</evidence>
<sequence length="122" mass="14476">MRQFQYPPTMSNYPPNYFPPNQQPFHPPQYQQYYQNLYEAPQSPFEQFAKPKQPQDWYAKYQEVDSNNQQAQQQGMMPQPNVQNGQINLDKVLTTVSQMASTYHQVSPIIKQFGDFMKTFRS</sequence>
<evidence type="ECO:0008006" key="4">
    <source>
        <dbReference type="Google" id="ProtNLM"/>
    </source>
</evidence>
<evidence type="ECO:0000313" key="3">
    <source>
        <dbReference type="Proteomes" id="UP000613512"/>
    </source>
</evidence>
<dbReference type="AlphaFoldDB" id="A0A916WBX7"/>
<comment type="caution">
    <text evidence="2">The sequence shown here is derived from an EMBL/GenBank/DDBJ whole genome shotgun (WGS) entry which is preliminary data.</text>
</comment>
<keyword evidence="3" id="KW-1185">Reference proteome</keyword>
<feature type="region of interest" description="Disordered" evidence="1">
    <location>
        <begin position="1"/>
        <end position="26"/>
    </location>
</feature>
<proteinExistence type="predicted"/>
<evidence type="ECO:0000313" key="2">
    <source>
        <dbReference type="EMBL" id="GGA84298.1"/>
    </source>
</evidence>
<feature type="compositionally biased region" description="Pro residues" evidence="1">
    <location>
        <begin position="16"/>
        <end position="26"/>
    </location>
</feature>
<organism evidence="2 3">
    <name type="scientific">Ornithinibacillus halotolerans</name>
    <dbReference type="NCBI Taxonomy" id="1274357"/>
    <lineage>
        <taxon>Bacteria</taxon>
        <taxon>Bacillati</taxon>
        <taxon>Bacillota</taxon>
        <taxon>Bacilli</taxon>
        <taxon>Bacillales</taxon>
        <taxon>Bacillaceae</taxon>
        <taxon>Ornithinibacillus</taxon>
    </lineage>
</organism>
<name>A0A916WBX7_9BACI</name>
<dbReference type="Pfam" id="PF14179">
    <property type="entry name" value="YppG"/>
    <property type="match status" value="1"/>
</dbReference>